<proteinExistence type="predicted"/>
<dbReference type="Proteomes" id="UP000663942">
    <property type="component" value="Chromosome"/>
</dbReference>
<keyword evidence="3" id="KW-1185">Reference proteome</keyword>
<dbReference type="PANTHER" id="PTHR12117">
    <property type="entry name" value="HISTONE ACETYLTRANSFERASE COMPLEX"/>
    <property type="match status" value="1"/>
</dbReference>
<evidence type="ECO:0000313" key="2">
    <source>
        <dbReference type="EMBL" id="QTC88840.1"/>
    </source>
</evidence>
<dbReference type="Pfam" id="PF13661">
    <property type="entry name" value="2OG-FeII_Oxy_4"/>
    <property type="match status" value="1"/>
</dbReference>
<reference evidence="2 3" key="1">
    <citation type="submission" date="2020-09" db="EMBL/GenBank/DDBJ databases">
        <title>Brevundimonas sp. LVF1 isolated from an oligotrophic pond in Goettingen, Germany.</title>
        <authorList>
            <person name="Friedrich I."/>
            <person name="Klassen A."/>
            <person name="Neubauer H."/>
            <person name="Schneider D."/>
            <person name="Hertel R."/>
            <person name="Daniel R."/>
        </authorList>
    </citation>
    <scope>NUCLEOTIDE SEQUENCE [LARGE SCALE GENOMIC DNA]</scope>
    <source>
        <strain evidence="2 3">LVF1</strain>
    </source>
</reference>
<organism evidence="2 3">
    <name type="scientific">Brevundimonas pondensis</name>
    <dbReference type="NCBI Taxonomy" id="2774189"/>
    <lineage>
        <taxon>Bacteria</taxon>
        <taxon>Pseudomonadati</taxon>
        <taxon>Pseudomonadota</taxon>
        <taxon>Alphaproteobacteria</taxon>
        <taxon>Caulobacterales</taxon>
        <taxon>Caulobacteraceae</taxon>
        <taxon>Brevundimonas</taxon>
    </lineage>
</organism>
<accession>A0ABX7SPL6</accession>
<gene>
    <name evidence="2" type="ORF">IFE19_05715</name>
</gene>
<feature type="domain" description="Prolyl 3,4-dihydroxylase TPA1/OFD1 N-terminal" evidence="1">
    <location>
        <begin position="152"/>
        <end position="244"/>
    </location>
</feature>
<dbReference type="InterPro" id="IPR039558">
    <property type="entry name" value="TPA1/OFD1_N"/>
</dbReference>
<dbReference type="PANTHER" id="PTHR12117:SF0">
    <property type="entry name" value="PROLYL 3-HYDROXYLASE OGFOD1"/>
    <property type="match status" value="1"/>
</dbReference>
<protein>
    <submittedName>
        <fullName evidence="2">2OG-Fe(II) oxygenase</fullName>
    </submittedName>
</protein>
<evidence type="ECO:0000259" key="1">
    <source>
        <dbReference type="Pfam" id="PF13661"/>
    </source>
</evidence>
<sequence length="246" mass="27009">MDRTLRRRRVTPELAPLSDPQRQSIRDRLAATGRAQVVDLLSGAYADHLAASAADAPFNTVTRRGDGHVDLPAAWLASLEPTQKQALGERVQASATDGFQYLYDNHPIYDLDQAGQAEAVWSELVAFLNGEAFLGLMRDLTGEPRIAMADAQLTRFRPAHFLNQHDDSADGKQRYFAYVLGLTPGWRIDWGGLLAFHGEDGNVAEAFTPRFNALSLLRVPAPHSVTQVALSAGAHRLSITGWLRGR</sequence>
<dbReference type="InterPro" id="IPR051842">
    <property type="entry name" value="uS12_prolyl_hydroxylase"/>
</dbReference>
<evidence type="ECO:0000313" key="3">
    <source>
        <dbReference type="Proteomes" id="UP000663942"/>
    </source>
</evidence>
<dbReference type="EMBL" id="CP062006">
    <property type="protein sequence ID" value="QTC88840.1"/>
    <property type="molecule type" value="Genomic_DNA"/>
</dbReference>
<dbReference type="Gene3D" id="2.60.120.620">
    <property type="entry name" value="q2cbj1_9rhob like domain"/>
    <property type="match status" value="1"/>
</dbReference>
<name>A0ABX7SPL6_9CAUL</name>